<keyword evidence="6 7" id="KW-0472">Membrane</keyword>
<evidence type="ECO:0000259" key="9">
    <source>
        <dbReference type="PROSITE" id="PS50929"/>
    </source>
</evidence>
<keyword evidence="12" id="KW-1185">Reference proteome</keyword>
<evidence type="ECO:0000259" key="8">
    <source>
        <dbReference type="PROSITE" id="PS50893"/>
    </source>
</evidence>
<evidence type="ECO:0000256" key="6">
    <source>
        <dbReference type="ARBA" id="ARBA00023136"/>
    </source>
</evidence>
<dbReference type="SUPFAM" id="SSF52540">
    <property type="entry name" value="P-loop containing nucleoside triphosphate hydrolases"/>
    <property type="match status" value="1"/>
</dbReference>
<dbReference type="Pfam" id="PF00664">
    <property type="entry name" value="ABC_membrane"/>
    <property type="match status" value="1"/>
</dbReference>
<keyword evidence="3" id="KW-0547">Nucleotide-binding</keyword>
<evidence type="ECO:0000256" key="7">
    <source>
        <dbReference type="SAM" id="Phobius"/>
    </source>
</evidence>
<dbReference type="InterPro" id="IPR027417">
    <property type="entry name" value="P-loop_NTPase"/>
</dbReference>
<feature type="transmembrane region" description="Helical" evidence="7">
    <location>
        <begin position="208"/>
        <end position="233"/>
    </location>
</feature>
<evidence type="ECO:0000313" key="12">
    <source>
        <dbReference type="Proteomes" id="UP001058533"/>
    </source>
</evidence>
<sequence length="717" mass="78429">MTGVLNLSGRRRIEVIRQSEAAECGTACLVMMANYHGHALDMPAMRRRFGTSLKGITLRIMMEIANSIHLTTRAIRCEPDELAQLKLPAILHWRGNHFVILEQVTRKRITIVDPALGRINIAKSALSRGFSGVALELAAAPAFKAQTERTPLTLTSMVQFSPNIVRGLIQAMVLSIIIELLVLASPFYMQIIIDEALVKGNIDLIESLAIAFGMVLLFRVAAVLLRGFVIQFISQNLSFDMRTKVFHHLIRLPLEWFSKRQIGDIQSRFGSIDPIQQFISNGAIIGILDGVLGALVLALMFAYSAKLAIIVLISMLLIIPIRVGTLQLERRLAGDLIVNQAFEQTRFLETLRAFNTVKSTGAELAKEGQQRNATAAAVNSMIRAGNIKLASNGANALLDGLASIIVIYVGALEVLSGTLTVGMLMAFVAYERQFGTRFVNLIETIISWKLLSVNLMRLADIALAKKEDGIDGGGYKGVVEGHIECRAASYTYGFGEKPVLSNVNLTVQPGEFVAIVGASGCGKSTLLKVITGLFNASSGKVLLDGRPIKEWDVREIRRQIALVTQEDRLMTGSIAENIALFDEDIDLEYVKSCASLARIDAEIRAMPMGYETLVGDMGSSLSSGQQQRVMIARAIYRRPKVLVLDEGTSHLDTENETALNLALKQLRMTRIIVAHRPETIAAADRRVEIRNGSVFVLRDPKHSATSPFGPEGISLAS</sequence>
<dbReference type="PROSITE" id="PS00211">
    <property type="entry name" value="ABC_TRANSPORTER_1"/>
    <property type="match status" value="1"/>
</dbReference>
<keyword evidence="4" id="KW-0067">ATP-binding</keyword>
<dbReference type="InterPro" id="IPR003439">
    <property type="entry name" value="ABC_transporter-like_ATP-bd"/>
</dbReference>
<dbReference type="RefSeq" id="WP_256506420.1">
    <property type="nucleotide sequence ID" value="NZ_CP101740.1"/>
</dbReference>
<feature type="domain" description="ABC transmembrane type-1" evidence="9">
    <location>
        <begin position="169"/>
        <end position="450"/>
    </location>
</feature>
<dbReference type="InterPro" id="IPR003593">
    <property type="entry name" value="AAA+_ATPase"/>
</dbReference>
<feature type="transmembrane region" description="Helical" evidence="7">
    <location>
        <begin position="405"/>
        <end position="430"/>
    </location>
</feature>
<name>A0ABY5L9P0_9SPHN</name>
<feature type="domain" description="Peptidase C39" evidence="10">
    <location>
        <begin position="18"/>
        <end position="137"/>
    </location>
</feature>
<evidence type="ECO:0000256" key="5">
    <source>
        <dbReference type="ARBA" id="ARBA00022989"/>
    </source>
</evidence>
<keyword evidence="5 7" id="KW-1133">Transmembrane helix</keyword>
<organism evidence="11 12">
    <name type="scientific">Sphingomonas qomolangmaensis</name>
    <dbReference type="NCBI Taxonomy" id="2918765"/>
    <lineage>
        <taxon>Bacteria</taxon>
        <taxon>Pseudomonadati</taxon>
        <taxon>Pseudomonadota</taxon>
        <taxon>Alphaproteobacteria</taxon>
        <taxon>Sphingomonadales</taxon>
        <taxon>Sphingomonadaceae</taxon>
        <taxon>Sphingomonas</taxon>
    </lineage>
</organism>
<dbReference type="Pfam" id="PF00005">
    <property type="entry name" value="ABC_tran"/>
    <property type="match status" value="1"/>
</dbReference>
<evidence type="ECO:0000256" key="3">
    <source>
        <dbReference type="ARBA" id="ARBA00022741"/>
    </source>
</evidence>
<evidence type="ECO:0000256" key="4">
    <source>
        <dbReference type="ARBA" id="ARBA00022840"/>
    </source>
</evidence>
<dbReference type="InterPro" id="IPR039421">
    <property type="entry name" value="Type_1_exporter"/>
</dbReference>
<dbReference type="Proteomes" id="UP001058533">
    <property type="component" value="Chromosome"/>
</dbReference>
<evidence type="ECO:0000256" key="2">
    <source>
        <dbReference type="ARBA" id="ARBA00022692"/>
    </source>
</evidence>
<feature type="transmembrane region" description="Helical" evidence="7">
    <location>
        <begin position="278"/>
        <end position="301"/>
    </location>
</feature>
<dbReference type="SMART" id="SM00382">
    <property type="entry name" value="AAA"/>
    <property type="match status" value="1"/>
</dbReference>
<dbReference type="InterPro" id="IPR036640">
    <property type="entry name" value="ABC1_TM_sf"/>
</dbReference>
<dbReference type="PANTHER" id="PTHR24221:SF606">
    <property type="entry name" value="COLICIN V SECRETION-PROCESSING ATP-BINDING PROTEIN"/>
    <property type="match status" value="1"/>
</dbReference>
<evidence type="ECO:0000313" key="11">
    <source>
        <dbReference type="EMBL" id="UUL82577.1"/>
    </source>
</evidence>
<dbReference type="Pfam" id="PF03412">
    <property type="entry name" value="Peptidase_C39"/>
    <property type="match status" value="1"/>
</dbReference>
<dbReference type="PROSITE" id="PS50990">
    <property type="entry name" value="PEPTIDASE_C39"/>
    <property type="match status" value="1"/>
</dbReference>
<dbReference type="InterPro" id="IPR017871">
    <property type="entry name" value="ABC_transporter-like_CS"/>
</dbReference>
<dbReference type="PROSITE" id="PS50893">
    <property type="entry name" value="ABC_TRANSPORTER_2"/>
    <property type="match status" value="1"/>
</dbReference>
<dbReference type="PROSITE" id="PS50929">
    <property type="entry name" value="ABC_TM1F"/>
    <property type="match status" value="1"/>
</dbReference>
<dbReference type="Gene3D" id="1.20.1560.10">
    <property type="entry name" value="ABC transporter type 1, transmembrane domain"/>
    <property type="match status" value="1"/>
</dbReference>
<feature type="domain" description="ABC transporter" evidence="8">
    <location>
        <begin position="483"/>
        <end position="716"/>
    </location>
</feature>
<reference evidence="11" key="1">
    <citation type="submission" date="2022-07" db="EMBL/GenBank/DDBJ databases">
        <title>Sphingomonas sp. nov., a novel bacterium isolated from the north slope of the Mount Everest.</title>
        <authorList>
            <person name="Cui X."/>
            <person name="Liu Y."/>
        </authorList>
    </citation>
    <scope>NUCLEOTIDE SEQUENCE</scope>
    <source>
        <strain evidence="11">S5-59</strain>
    </source>
</reference>
<dbReference type="InterPro" id="IPR005074">
    <property type="entry name" value="Peptidase_C39"/>
</dbReference>
<protein>
    <submittedName>
        <fullName evidence="11">Peptidase domain-containing ABC transporter</fullName>
    </submittedName>
</protein>
<dbReference type="PANTHER" id="PTHR24221">
    <property type="entry name" value="ATP-BINDING CASSETTE SUB-FAMILY B"/>
    <property type="match status" value="1"/>
</dbReference>
<feature type="transmembrane region" description="Helical" evidence="7">
    <location>
        <begin position="307"/>
        <end position="325"/>
    </location>
</feature>
<keyword evidence="2 7" id="KW-0812">Transmembrane</keyword>
<dbReference type="InterPro" id="IPR011527">
    <property type="entry name" value="ABC1_TM_dom"/>
</dbReference>
<dbReference type="EMBL" id="CP101740">
    <property type="protein sequence ID" value="UUL82577.1"/>
    <property type="molecule type" value="Genomic_DNA"/>
</dbReference>
<evidence type="ECO:0000259" key="10">
    <source>
        <dbReference type="PROSITE" id="PS50990"/>
    </source>
</evidence>
<accession>A0ABY5L9P0</accession>
<feature type="transmembrane region" description="Helical" evidence="7">
    <location>
        <begin position="167"/>
        <end position="188"/>
    </location>
</feature>
<dbReference type="CDD" id="cd18567">
    <property type="entry name" value="ABC_6TM_CvaB_RaxB_like"/>
    <property type="match status" value="1"/>
</dbReference>
<evidence type="ECO:0000256" key="1">
    <source>
        <dbReference type="ARBA" id="ARBA00004651"/>
    </source>
</evidence>
<comment type="subcellular location">
    <subcellularLocation>
        <location evidence="1">Cell membrane</location>
        <topology evidence="1">Multi-pass membrane protein</topology>
    </subcellularLocation>
</comment>
<dbReference type="SUPFAM" id="SSF90123">
    <property type="entry name" value="ABC transporter transmembrane region"/>
    <property type="match status" value="1"/>
</dbReference>
<dbReference type="Gene3D" id="3.40.50.300">
    <property type="entry name" value="P-loop containing nucleotide triphosphate hydrolases"/>
    <property type="match status" value="1"/>
</dbReference>
<dbReference type="Gene3D" id="3.90.70.10">
    <property type="entry name" value="Cysteine proteinases"/>
    <property type="match status" value="1"/>
</dbReference>
<proteinExistence type="predicted"/>
<gene>
    <name evidence="11" type="ORF">NMP03_15625</name>
</gene>